<gene>
    <name evidence="1" type="ORF">CPUR_06717</name>
</gene>
<keyword evidence="2" id="KW-1185">Reference proteome</keyword>
<reference evidence="1 2" key="1">
    <citation type="journal article" date="2013" name="PLoS Genet.">
        <title>Plant-symbiotic fungi as chemical engineers: Multi-genome analysis of the Clavicipitaceae reveals dynamics of alkaloid loci.</title>
        <authorList>
            <person name="Schardl C.L."/>
            <person name="Young C.A."/>
            <person name="Hesse U."/>
            <person name="Amyotte S.G."/>
            <person name="Andreeva K."/>
            <person name="Calie P.J."/>
            <person name="Fleetwood D.J."/>
            <person name="Haws D.C."/>
            <person name="Moore N."/>
            <person name="Oeser B."/>
            <person name="Panaccione D.G."/>
            <person name="Schweri K.K."/>
            <person name="Voisey C.R."/>
            <person name="Farman M.L."/>
            <person name="Jaromczyk J.W."/>
            <person name="Roe B.A."/>
            <person name="O'Sullivan D.M."/>
            <person name="Scott B."/>
            <person name="Tudzynski P."/>
            <person name="An Z."/>
            <person name="Arnaoudova E.G."/>
            <person name="Bullock C.T."/>
            <person name="Charlton N.D."/>
            <person name="Chen L."/>
            <person name="Cox M."/>
            <person name="Dinkins R.D."/>
            <person name="Florea S."/>
            <person name="Glenn A.E."/>
            <person name="Gordon A."/>
            <person name="Gueldener U."/>
            <person name="Harris D.R."/>
            <person name="Hollin W."/>
            <person name="Jaromczyk J."/>
            <person name="Johnson R.D."/>
            <person name="Khan A.K."/>
            <person name="Leistner E."/>
            <person name="Leuchtmann A."/>
            <person name="Li C."/>
            <person name="Liu J."/>
            <person name="Liu J."/>
            <person name="Liu M."/>
            <person name="Mace W."/>
            <person name="Machado C."/>
            <person name="Nagabhyru P."/>
            <person name="Pan J."/>
            <person name="Schmid J."/>
            <person name="Sugawara K."/>
            <person name="Steiner U."/>
            <person name="Takach J.E."/>
            <person name="Tanaka E."/>
            <person name="Webb J.S."/>
            <person name="Wilson E.V."/>
            <person name="Wiseman J.L."/>
            <person name="Yoshida R."/>
            <person name="Zeng Z."/>
        </authorList>
    </citation>
    <scope>NUCLEOTIDE SEQUENCE [LARGE SCALE GENOMIC DNA]</scope>
    <source>
        <strain evidence="1 2">20.1</strain>
    </source>
</reference>
<comment type="caution">
    <text evidence="1">The sequence shown here is derived from an EMBL/GenBank/DDBJ whole genome shotgun (WGS) entry which is preliminary data.</text>
</comment>
<organism evidence="1 2">
    <name type="scientific">Claviceps purpurea (strain 20.1)</name>
    <name type="common">Ergot fungus</name>
    <name type="synonym">Sphacelia segetum</name>
    <dbReference type="NCBI Taxonomy" id="1111077"/>
    <lineage>
        <taxon>Eukaryota</taxon>
        <taxon>Fungi</taxon>
        <taxon>Dikarya</taxon>
        <taxon>Ascomycota</taxon>
        <taxon>Pezizomycotina</taxon>
        <taxon>Sordariomycetes</taxon>
        <taxon>Hypocreomycetidae</taxon>
        <taxon>Hypocreales</taxon>
        <taxon>Clavicipitaceae</taxon>
        <taxon>Claviceps</taxon>
    </lineage>
</organism>
<accession>M1VXD9</accession>
<name>M1VXD9_CLAP2</name>
<dbReference type="HOGENOM" id="CLU_2739822_0_0_1"/>
<dbReference type="EMBL" id="CAGA01000047">
    <property type="protein sequence ID" value="CCE32852.1"/>
    <property type="molecule type" value="Genomic_DNA"/>
</dbReference>
<dbReference type="VEuPathDB" id="FungiDB:CPUR_06717"/>
<dbReference type="Proteomes" id="UP000016801">
    <property type="component" value="Unassembled WGS sequence"/>
</dbReference>
<evidence type="ECO:0000313" key="2">
    <source>
        <dbReference type="Proteomes" id="UP000016801"/>
    </source>
</evidence>
<evidence type="ECO:0000313" key="1">
    <source>
        <dbReference type="EMBL" id="CCE32852.1"/>
    </source>
</evidence>
<protein>
    <submittedName>
        <fullName evidence="1">Uncharacterized protein</fullName>
    </submittedName>
</protein>
<sequence length="71" mass="8348">MLFRWFVVAERDAEQEVTRYSKTKYRASPRVPIAVLEDDFLYSVFLRRRAVLPILGCEIERLGDALWLSAN</sequence>
<proteinExistence type="predicted"/>
<dbReference type="AlphaFoldDB" id="M1VXD9"/>